<organism evidence="1 2">
    <name type="scientific">Pseudoxanthomonas kaohsiungensis</name>
    <dbReference type="NCBI Taxonomy" id="283923"/>
    <lineage>
        <taxon>Bacteria</taxon>
        <taxon>Pseudomonadati</taxon>
        <taxon>Pseudomonadota</taxon>
        <taxon>Gammaproteobacteria</taxon>
        <taxon>Lysobacterales</taxon>
        <taxon>Lysobacteraceae</taxon>
        <taxon>Pseudoxanthomonas</taxon>
    </lineage>
</organism>
<name>A0ABW3M001_9GAMM</name>
<accession>A0ABW3M001</accession>
<reference evidence="2" key="1">
    <citation type="journal article" date="2019" name="Int. J. Syst. Evol. Microbiol.">
        <title>The Global Catalogue of Microorganisms (GCM) 10K type strain sequencing project: providing services to taxonomists for standard genome sequencing and annotation.</title>
        <authorList>
            <consortium name="The Broad Institute Genomics Platform"/>
            <consortium name="The Broad Institute Genome Sequencing Center for Infectious Disease"/>
            <person name="Wu L."/>
            <person name="Ma J."/>
        </authorList>
    </citation>
    <scope>NUCLEOTIDE SEQUENCE [LARGE SCALE GENOMIC DNA]</scope>
    <source>
        <strain evidence="2">CCUG 55854</strain>
    </source>
</reference>
<evidence type="ECO:0000313" key="2">
    <source>
        <dbReference type="Proteomes" id="UP001597033"/>
    </source>
</evidence>
<dbReference type="RefSeq" id="WP_162378060.1">
    <property type="nucleotide sequence ID" value="NZ_JBHTKN010000011.1"/>
</dbReference>
<evidence type="ECO:0000313" key="1">
    <source>
        <dbReference type="EMBL" id="MFD1043483.1"/>
    </source>
</evidence>
<keyword evidence="2" id="KW-1185">Reference proteome</keyword>
<dbReference type="Proteomes" id="UP001597033">
    <property type="component" value="Unassembled WGS sequence"/>
</dbReference>
<sequence length="545" mass="60786">MIANENPFSLLRASTRDRKTHLNELAEEAALHGDHDSAVDARNILSNPRTRLAAEVAWFPGLSPKRITQTLEHIARGGSPELDGFNALSCANFLVETLEACSKAGPVELREGIEVLASYVEEIDVDDVLQAINEDRQAAGLPAVADPSLIEAQINERVKHYERIATALLEDLPSMEMVEVYEGLISDSTNAGEDAGHRLIDALIDSYELKASSYLSEEAARIKGLIEKAKTAADRHVAERQVRASVNEIIDALRTWDRVAQPIQLAYKSRGIDHDESQDLAFTARGLGIHLFNKHDYLDDAKLMSEALQELFSEVTAVSDRVDEDIEALEGIVIERAQQRRSEAASEAEFAKEITYETEFGFIFKDKFRISPAGFDYKGSLIPLDQITGVRWGAVKKSTNGIPTGTDYYFGYGTSATSVLLQPNSSQYQAIIQRAWRAVCIRILLGWMDDWSKGRKVNIAGVEVSDDGLILRRSRIFKEDEAKFFSWFDVSKSAYDGSLNFYGKPEKKFSASFSYKDGWNVHVLDFAIDRIWEGKASKLSKIFGQ</sequence>
<comment type="caution">
    <text evidence="1">The sequence shown here is derived from an EMBL/GenBank/DDBJ whole genome shotgun (WGS) entry which is preliminary data.</text>
</comment>
<protein>
    <submittedName>
        <fullName evidence="1">Uncharacterized protein</fullName>
    </submittedName>
</protein>
<dbReference type="EMBL" id="JBHTKN010000011">
    <property type="protein sequence ID" value="MFD1043483.1"/>
    <property type="molecule type" value="Genomic_DNA"/>
</dbReference>
<gene>
    <name evidence="1" type="ORF">ACFQ2N_14110</name>
</gene>
<proteinExistence type="predicted"/>